<feature type="region of interest" description="Disordered" evidence="3">
    <location>
        <begin position="106"/>
        <end position="142"/>
    </location>
</feature>
<dbReference type="CDD" id="cd18000">
    <property type="entry name" value="DEXHc_ERCC6"/>
    <property type="match status" value="1"/>
</dbReference>
<dbReference type="PANTHER" id="PTHR45629:SF7">
    <property type="entry name" value="DNA EXCISION REPAIR PROTEIN ERCC-6-RELATED"/>
    <property type="match status" value="1"/>
</dbReference>
<dbReference type="PANTHER" id="PTHR45629">
    <property type="entry name" value="SNF2/RAD54 FAMILY MEMBER"/>
    <property type="match status" value="1"/>
</dbReference>
<dbReference type="Proteomes" id="UP000789508">
    <property type="component" value="Unassembled WGS sequence"/>
</dbReference>
<dbReference type="EMBL" id="CAJVPS010004175">
    <property type="protein sequence ID" value="CAG8600460.1"/>
    <property type="molecule type" value="Genomic_DNA"/>
</dbReference>
<keyword evidence="1" id="KW-0547">Nucleotide-binding</keyword>
<dbReference type="OrthoDB" id="413460at2759"/>
<organism evidence="5 6">
    <name type="scientific">Ambispora leptoticha</name>
    <dbReference type="NCBI Taxonomy" id="144679"/>
    <lineage>
        <taxon>Eukaryota</taxon>
        <taxon>Fungi</taxon>
        <taxon>Fungi incertae sedis</taxon>
        <taxon>Mucoromycota</taxon>
        <taxon>Glomeromycotina</taxon>
        <taxon>Glomeromycetes</taxon>
        <taxon>Archaeosporales</taxon>
        <taxon>Ambisporaceae</taxon>
        <taxon>Ambispora</taxon>
    </lineage>
</organism>
<reference evidence="5" key="1">
    <citation type="submission" date="2021-06" db="EMBL/GenBank/DDBJ databases">
        <authorList>
            <person name="Kallberg Y."/>
            <person name="Tangrot J."/>
            <person name="Rosling A."/>
        </authorList>
    </citation>
    <scope>NUCLEOTIDE SEQUENCE</scope>
    <source>
        <strain evidence="5">FL130A</strain>
    </source>
</reference>
<proteinExistence type="predicted"/>
<evidence type="ECO:0000313" key="5">
    <source>
        <dbReference type="EMBL" id="CAG8600460.1"/>
    </source>
</evidence>
<dbReference type="GO" id="GO:0006283">
    <property type="term" value="P:transcription-coupled nucleotide-excision repair"/>
    <property type="evidence" value="ECO:0007669"/>
    <property type="project" value="TreeGrafter"/>
</dbReference>
<comment type="caution">
    <text evidence="5">The sequence shown here is derived from an EMBL/GenBank/DDBJ whole genome shotgun (WGS) entry which is preliminary data.</text>
</comment>
<keyword evidence="6" id="KW-1185">Reference proteome</keyword>
<dbReference type="SUPFAM" id="SSF52540">
    <property type="entry name" value="P-loop containing nucleoside triphosphate hydrolases"/>
    <property type="match status" value="1"/>
</dbReference>
<evidence type="ECO:0000256" key="1">
    <source>
        <dbReference type="ARBA" id="ARBA00022741"/>
    </source>
</evidence>
<evidence type="ECO:0000259" key="4">
    <source>
        <dbReference type="PROSITE" id="PS51192"/>
    </source>
</evidence>
<dbReference type="InterPro" id="IPR050496">
    <property type="entry name" value="SNF2_RAD54_helicase_repair"/>
</dbReference>
<dbReference type="InterPro" id="IPR014001">
    <property type="entry name" value="Helicase_ATP-bd"/>
</dbReference>
<dbReference type="InterPro" id="IPR027417">
    <property type="entry name" value="P-loop_NTPase"/>
</dbReference>
<dbReference type="AlphaFoldDB" id="A0A9N9CG86"/>
<feature type="compositionally biased region" description="Acidic residues" evidence="3">
    <location>
        <begin position="129"/>
        <end position="142"/>
    </location>
</feature>
<keyword evidence="2" id="KW-0067">ATP-binding</keyword>
<dbReference type="GO" id="GO:0008094">
    <property type="term" value="F:ATP-dependent activity, acting on DNA"/>
    <property type="evidence" value="ECO:0007669"/>
    <property type="project" value="TreeGrafter"/>
</dbReference>
<dbReference type="GO" id="GO:0005524">
    <property type="term" value="F:ATP binding"/>
    <property type="evidence" value="ECO:0007669"/>
    <property type="project" value="InterPro"/>
</dbReference>
<feature type="domain" description="Helicase ATP-binding" evidence="4">
    <location>
        <begin position="226"/>
        <end position="401"/>
    </location>
</feature>
<evidence type="ECO:0000256" key="3">
    <source>
        <dbReference type="SAM" id="MobiDB-lite"/>
    </source>
</evidence>
<gene>
    <name evidence="5" type="ORF">ALEPTO_LOCUS8120</name>
</gene>
<dbReference type="PROSITE" id="PS51192">
    <property type="entry name" value="HELICASE_ATP_BIND_1"/>
    <property type="match status" value="1"/>
</dbReference>
<dbReference type="InterPro" id="IPR000330">
    <property type="entry name" value="SNF2_N"/>
</dbReference>
<evidence type="ECO:0000313" key="6">
    <source>
        <dbReference type="Proteomes" id="UP000789508"/>
    </source>
</evidence>
<name>A0A9N9CG86_9GLOM</name>
<protein>
    <submittedName>
        <fullName evidence="5">4484_t:CDS:1</fullName>
    </submittedName>
</protein>
<dbReference type="FunFam" id="3.40.50.10810:FF:000094">
    <property type="entry name" value="DNA excision repair protein ERCC-6"/>
    <property type="match status" value="1"/>
</dbReference>
<dbReference type="Gene3D" id="3.40.50.10810">
    <property type="entry name" value="Tandem AAA-ATPase domain"/>
    <property type="match status" value="1"/>
</dbReference>
<accession>A0A9N9CG86</accession>
<dbReference type="Pfam" id="PF00176">
    <property type="entry name" value="SNF2-rel_dom"/>
    <property type="match status" value="1"/>
</dbReference>
<dbReference type="GO" id="GO:0005634">
    <property type="term" value="C:nucleus"/>
    <property type="evidence" value="ECO:0007669"/>
    <property type="project" value="TreeGrafter"/>
</dbReference>
<sequence>MAELIPNTNTLNIQENEANEVISASTPSDMQLLKFTNGGVDQIFNQNLEDTKEIPAENFPLADSEMTSIVEGHSEPPLSSEKSKETQFLVKLHLPKSTRIEELQDQIKSEDSDNDQTISVYHESSESDKYEDEDDISDEGDLGVDDGEISVYKSRLRKWALARRRLRDAQNSTKITKENELDIIASEIFLPHPKYEDAIIDNTLEIPGEIYHKLFNYQKLGVEWFWKRHKSNEGGILGDEMGLGKTIQMIAFLASLFYSNRSQQATIIICPATLMFQWVKEIHNWWPPIRVGVLHSTGSAVSSHSEEDGGAAKLVKTFTKKGPGHVIITTYESVKKFRGLLLSCFWEYVVLDEGHKIRNPDAEVTLTVKEFKSTHRIILSGTPIQNNYRELWSLMDFVAPGKFGTLPVFEEHLANKVIVGGYRHANEYEVQTAYYCARIMADFVEPYLLRRTKAETAVQRPKQTDQVLFCKLTPHQRKLYQDFLKEREMKEFVTNNRKLPKPEK</sequence>
<feature type="non-terminal residue" evidence="5">
    <location>
        <position position="504"/>
    </location>
</feature>
<dbReference type="InterPro" id="IPR038718">
    <property type="entry name" value="SNF2-like_sf"/>
</dbReference>
<evidence type="ECO:0000256" key="2">
    <source>
        <dbReference type="ARBA" id="ARBA00022840"/>
    </source>
</evidence>
<dbReference type="SMART" id="SM00487">
    <property type="entry name" value="DEXDc"/>
    <property type="match status" value="1"/>
</dbReference>